<evidence type="ECO:0000256" key="1">
    <source>
        <dbReference type="ARBA" id="ARBA00004651"/>
    </source>
</evidence>
<dbReference type="InterPro" id="IPR006685">
    <property type="entry name" value="MscS_channel_2nd"/>
</dbReference>
<accession>A0A0F9G8F9</accession>
<comment type="caution">
    <text evidence="10">The sequence shown here is derived from an EMBL/GenBank/DDBJ whole genome shotgun (WGS) entry which is preliminary data.</text>
</comment>
<gene>
    <name evidence="10" type="ORF">LCGC14_2151710</name>
</gene>
<keyword evidence="3" id="KW-1003">Cell membrane</keyword>
<keyword evidence="6 8" id="KW-0472">Membrane</keyword>
<sequence>MIKKKLRKPSIFSILILIGLAQTISPVYADEISDLLGTQADNADVSSSTNVISTDNTDDSDKKISNRLDEIFTEIDDLNTVKADVNKGVVQISGEVSSIITQQKAESLANKVAGVVEVENDIVVNRSLEKRLETTWNKLLNLGKQIVSDLPLFVTALVIFILFWWIGSWVSKQERFFRKVSANTFIADLLGQITHIIFIFMGLVVALSLLDATALLGTIMGAAGIFGLAIGFAVRDTVENYIASILLSIRNPFQMNDFVNIDGNEGNVARLTSRATILITPDGNHLRIPNAQVYKAIITNFTRNSERRFSFDLGVDSAQNLDEAQHLALETLKNMDGILDSPKPLALVENLGDFNVIIRVFAWVDQQYHDFGKVRSETIKKVKVAFDEANIIMPEPIYQVRVSDASNLQALESINPGTEDIRQEIPQKLKPTNISAEVSDIKPDKTAKEHVDGERADGSTENLLNSTAPSE</sequence>
<dbReference type="SUPFAM" id="SSF82861">
    <property type="entry name" value="Mechanosensitive channel protein MscS (YggB), transmembrane region"/>
    <property type="match status" value="1"/>
</dbReference>
<reference evidence="10" key="1">
    <citation type="journal article" date="2015" name="Nature">
        <title>Complex archaea that bridge the gap between prokaryotes and eukaryotes.</title>
        <authorList>
            <person name="Spang A."/>
            <person name="Saw J.H."/>
            <person name="Jorgensen S.L."/>
            <person name="Zaremba-Niedzwiedzka K."/>
            <person name="Martijn J."/>
            <person name="Lind A.E."/>
            <person name="van Eijk R."/>
            <person name="Schleper C."/>
            <person name="Guy L."/>
            <person name="Ettema T.J."/>
        </authorList>
    </citation>
    <scope>NUCLEOTIDE SEQUENCE</scope>
</reference>
<dbReference type="EMBL" id="LAZR01027427">
    <property type="protein sequence ID" value="KKL65765.1"/>
    <property type="molecule type" value="Genomic_DNA"/>
</dbReference>
<keyword evidence="5 8" id="KW-1133">Transmembrane helix</keyword>
<evidence type="ECO:0000256" key="8">
    <source>
        <dbReference type="SAM" id="Phobius"/>
    </source>
</evidence>
<dbReference type="InterPro" id="IPR011066">
    <property type="entry name" value="MscS_channel_C_sf"/>
</dbReference>
<proteinExistence type="inferred from homology"/>
<protein>
    <recommendedName>
        <fullName evidence="9">BON domain-containing protein</fullName>
    </recommendedName>
</protein>
<feature type="transmembrane region" description="Helical" evidence="8">
    <location>
        <begin position="182"/>
        <end position="207"/>
    </location>
</feature>
<dbReference type="Pfam" id="PF04972">
    <property type="entry name" value="BON"/>
    <property type="match status" value="1"/>
</dbReference>
<dbReference type="GO" id="GO:0008381">
    <property type="term" value="F:mechanosensitive monoatomic ion channel activity"/>
    <property type="evidence" value="ECO:0007669"/>
    <property type="project" value="InterPro"/>
</dbReference>
<feature type="region of interest" description="Disordered" evidence="7">
    <location>
        <begin position="428"/>
        <end position="471"/>
    </location>
</feature>
<dbReference type="Gene3D" id="2.30.30.60">
    <property type="match status" value="1"/>
</dbReference>
<dbReference type="Pfam" id="PF00924">
    <property type="entry name" value="MS_channel_2nd"/>
    <property type="match status" value="1"/>
</dbReference>
<feature type="compositionally biased region" description="Polar residues" evidence="7">
    <location>
        <begin position="459"/>
        <end position="471"/>
    </location>
</feature>
<evidence type="ECO:0000259" key="9">
    <source>
        <dbReference type="PROSITE" id="PS50914"/>
    </source>
</evidence>
<dbReference type="InterPro" id="IPR045275">
    <property type="entry name" value="MscS_archaea/bacteria_type"/>
</dbReference>
<dbReference type="Pfam" id="PF21082">
    <property type="entry name" value="MS_channel_3rd"/>
    <property type="match status" value="1"/>
</dbReference>
<dbReference type="SUPFAM" id="SSF82689">
    <property type="entry name" value="Mechanosensitive channel protein MscS (YggB), C-terminal domain"/>
    <property type="match status" value="1"/>
</dbReference>
<dbReference type="Gene3D" id="1.10.287.1260">
    <property type="match status" value="1"/>
</dbReference>
<evidence type="ECO:0000256" key="4">
    <source>
        <dbReference type="ARBA" id="ARBA00022692"/>
    </source>
</evidence>
<organism evidence="10">
    <name type="scientific">marine sediment metagenome</name>
    <dbReference type="NCBI Taxonomy" id="412755"/>
    <lineage>
        <taxon>unclassified sequences</taxon>
        <taxon>metagenomes</taxon>
        <taxon>ecological metagenomes</taxon>
    </lineage>
</organism>
<evidence type="ECO:0000256" key="2">
    <source>
        <dbReference type="ARBA" id="ARBA00008017"/>
    </source>
</evidence>
<evidence type="ECO:0000313" key="10">
    <source>
        <dbReference type="EMBL" id="KKL65765.1"/>
    </source>
</evidence>
<dbReference type="Gene3D" id="3.30.1340.30">
    <property type="match status" value="1"/>
</dbReference>
<feature type="compositionally biased region" description="Basic and acidic residues" evidence="7">
    <location>
        <begin position="439"/>
        <end position="458"/>
    </location>
</feature>
<comment type="similarity">
    <text evidence="2">Belongs to the MscS (TC 1.A.23) family.</text>
</comment>
<comment type="subcellular location">
    <subcellularLocation>
        <location evidence="1">Cell membrane</location>
        <topology evidence="1">Multi-pass membrane protein</topology>
    </subcellularLocation>
</comment>
<feature type="transmembrane region" description="Helical" evidence="8">
    <location>
        <begin position="150"/>
        <end position="170"/>
    </location>
</feature>
<evidence type="ECO:0000256" key="6">
    <source>
        <dbReference type="ARBA" id="ARBA00023136"/>
    </source>
</evidence>
<keyword evidence="4 8" id="KW-0812">Transmembrane</keyword>
<dbReference type="InterPro" id="IPR007055">
    <property type="entry name" value="BON_dom"/>
</dbReference>
<evidence type="ECO:0000256" key="7">
    <source>
        <dbReference type="SAM" id="MobiDB-lite"/>
    </source>
</evidence>
<dbReference type="PANTHER" id="PTHR30221:SF1">
    <property type="entry name" value="SMALL-CONDUCTANCE MECHANOSENSITIVE CHANNEL"/>
    <property type="match status" value="1"/>
</dbReference>
<feature type="domain" description="BON" evidence="9">
    <location>
        <begin position="60"/>
        <end position="126"/>
    </location>
</feature>
<evidence type="ECO:0000256" key="5">
    <source>
        <dbReference type="ARBA" id="ARBA00022989"/>
    </source>
</evidence>
<dbReference type="InterPro" id="IPR023408">
    <property type="entry name" value="MscS_beta-dom_sf"/>
</dbReference>
<name>A0A0F9G8F9_9ZZZZ</name>
<dbReference type="SUPFAM" id="SSF50182">
    <property type="entry name" value="Sm-like ribonucleoproteins"/>
    <property type="match status" value="1"/>
</dbReference>
<feature type="transmembrane region" description="Helical" evidence="8">
    <location>
        <begin position="213"/>
        <end position="234"/>
    </location>
</feature>
<dbReference type="AlphaFoldDB" id="A0A0F9G8F9"/>
<dbReference type="InterPro" id="IPR011014">
    <property type="entry name" value="MscS_channel_TM-2"/>
</dbReference>
<evidence type="ECO:0000256" key="3">
    <source>
        <dbReference type="ARBA" id="ARBA00022475"/>
    </source>
</evidence>
<dbReference type="PROSITE" id="PS50914">
    <property type="entry name" value="BON"/>
    <property type="match status" value="1"/>
</dbReference>
<dbReference type="InterPro" id="IPR010920">
    <property type="entry name" value="LSM_dom_sf"/>
</dbReference>
<dbReference type="Gene3D" id="3.30.70.100">
    <property type="match status" value="1"/>
</dbReference>
<dbReference type="PANTHER" id="PTHR30221">
    <property type="entry name" value="SMALL-CONDUCTANCE MECHANOSENSITIVE CHANNEL"/>
    <property type="match status" value="1"/>
</dbReference>
<dbReference type="GO" id="GO:0005886">
    <property type="term" value="C:plasma membrane"/>
    <property type="evidence" value="ECO:0007669"/>
    <property type="project" value="UniProtKB-SubCell"/>
</dbReference>
<dbReference type="InterPro" id="IPR049278">
    <property type="entry name" value="MS_channel_C"/>
</dbReference>